<name>A0A8J2UCF5_9BACT</name>
<dbReference type="Pfam" id="PF12833">
    <property type="entry name" value="HTH_18"/>
    <property type="match status" value="1"/>
</dbReference>
<organism evidence="5 6">
    <name type="scientific">Puia dinghuensis</name>
    <dbReference type="NCBI Taxonomy" id="1792502"/>
    <lineage>
        <taxon>Bacteria</taxon>
        <taxon>Pseudomonadati</taxon>
        <taxon>Bacteroidota</taxon>
        <taxon>Chitinophagia</taxon>
        <taxon>Chitinophagales</taxon>
        <taxon>Chitinophagaceae</taxon>
        <taxon>Puia</taxon>
    </lineage>
</organism>
<evidence type="ECO:0000313" key="5">
    <source>
        <dbReference type="EMBL" id="GGA98430.1"/>
    </source>
</evidence>
<dbReference type="InterPro" id="IPR018060">
    <property type="entry name" value="HTH_AraC"/>
</dbReference>
<reference evidence="5" key="2">
    <citation type="submission" date="2020-09" db="EMBL/GenBank/DDBJ databases">
        <authorList>
            <person name="Sun Q."/>
            <person name="Zhou Y."/>
        </authorList>
    </citation>
    <scope>NUCLEOTIDE SEQUENCE</scope>
    <source>
        <strain evidence="5">CGMCC 1.15448</strain>
    </source>
</reference>
<dbReference type="RefSeq" id="WP_188931473.1">
    <property type="nucleotide sequence ID" value="NZ_BMJC01000002.1"/>
</dbReference>
<dbReference type="AlphaFoldDB" id="A0A8J2UCF5"/>
<dbReference type="PROSITE" id="PS01124">
    <property type="entry name" value="HTH_ARAC_FAMILY_2"/>
    <property type="match status" value="1"/>
</dbReference>
<accession>A0A8J2UCF5</accession>
<dbReference type="SUPFAM" id="SSF46689">
    <property type="entry name" value="Homeodomain-like"/>
    <property type="match status" value="2"/>
</dbReference>
<evidence type="ECO:0000256" key="3">
    <source>
        <dbReference type="ARBA" id="ARBA00023163"/>
    </source>
</evidence>
<feature type="domain" description="HTH araC/xylS-type" evidence="4">
    <location>
        <begin position="182"/>
        <end position="280"/>
    </location>
</feature>
<dbReference type="PANTHER" id="PTHR43280:SF2">
    <property type="entry name" value="HTH-TYPE TRANSCRIPTIONAL REGULATOR EXSA"/>
    <property type="match status" value="1"/>
</dbReference>
<sequence>MQDIFSDGRLVLSCKDDIRMVYYRQREAAEKTYLQLEESTLTFVLHGRKWLYHAFGKLEIGAGEGFFMSPGNYLRSERLADSLHGYASLVIGLSGEFLASLDGLSEDESLAAGQRQPIIRLEQDALLMGLIAQLADYFDSPGEKARVEAILPFKIRELLTLLLTAPANKGLDVLLRQGPSENPLTLLMEAHFREALSLGQLAFLAGHSLSSFKRKFEAIHHMSPKRWILQRRLKEAYSLLEDRSRNVTEVCYAVGFENLPHFVQLFKQRYHITPKQRQLHPAHSYLASMGVPEPVLGVDVL</sequence>
<protein>
    <submittedName>
        <fullName evidence="5">AraC family transcriptional regulator</fullName>
    </submittedName>
</protein>
<dbReference type="InterPro" id="IPR009057">
    <property type="entry name" value="Homeodomain-like_sf"/>
</dbReference>
<keyword evidence="1" id="KW-0805">Transcription regulation</keyword>
<keyword evidence="2" id="KW-0238">DNA-binding</keyword>
<evidence type="ECO:0000256" key="2">
    <source>
        <dbReference type="ARBA" id="ARBA00023125"/>
    </source>
</evidence>
<evidence type="ECO:0000313" key="6">
    <source>
        <dbReference type="Proteomes" id="UP000607559"/>
    </source>
</evidence>
<dbReference type="EMBL" id="BMJC01000002">
    <property type="protein sequence ID" value="GGA98430.1"/>
    <property type="molecule type" value="Genomic_DNA"/>
</dbReference>
<gene>
    <name evidence="5" type="ORF">GCM10011511_22170</name>
</gene>
<comment type="caution">
    <text evidence="5">The sequence shown here is derived from an EMBL/GenBank/DDBJ whole genome shotgun (WGS) entry which is preliminary data.</text>
</comment>
<keyword evidence="3" id="KW-0804">Transcription</keyword>
<dbReference type="SMART" id="SM00342">
    <property type="entry name" value="HTH_ARAC"/>
    <property type="match status" value="1"/>
</dbReference>
<dbReference type="GO" id="GO:0043565">
    <property type="term" value="F:sequence-specific DNA binding"/>
    <property type="evidence" value="ECO:0007669"/>
    <property type="project" value="InterPro"/>
</dbReference>
<dbReference type="Gene3D" id="1.10.10.60">
    <property type="entry name" value="Homeodomain-like"/>
    <property type="match status" value="2"/>
</dbReference>
<keyword evidence="6" id="KW-1185">Reference proteome</keyword>
<evidence type="ECO:0000259" key="4">
    <source>
        <dbReference type="PROSITE" id="PS01124"/>
    </source>
</evidence>
<dbReference type="Pfam" id="PF22200">
    <property type="entry name" value="ExsA_N"/>
    <property type="match status" value="1"/>
</dbReference>
<evidence type="ECO:0000256" key="1">
    <source>
        <dbReference type="ARBA" id="ARBA00023015"/>
    </source>
</evidence>
<reference evidence="5" key="1">
    <citation type="journal article" date="2014" name="Int. J. Syst. Evol. Microbiol.">
        <title>Complete genome sequence of Corynebacterium casei LMG S-19264T (=DSM 44701T), isolated from a smear-ripened cheese.</title>
        <authorList>
            <consortium name="US DOE Joint Genome Institute (JGI-PGF)"/>
            <person name="Walter F."/>
            <person name="Albersmeier A."/>
            <person name="Kalinowski J."/>
            <person name="Ruckert C."/>
        </authorList>
    </citation>
    <scope>NUCLEOTIDE SEQUENCE</scope>
    <source>
        <strain evidence="5">CGMCC 1.15448</strain>
    </source>
</reference>
<dbReference type="PANTHER" id="PTHR43280">
    <property type="entry name" value="ARAC-FAMILY TRANSCRIPTIONAL REGULATOR"/>
    <property type="match status" value="1"/>
</dbReference>
<dbReference type="InterPro" id="IPR054015">
    <property type="entry name" value="ExsA-like_N"/>
</dbReference>
<dbReference type="Proteomes" id="UP000607559">
    <property type="component" value="Unassembled WGS sequence"/>
</dbReference>
<proteinExistence type="predicted"/>
<dbReference type="GO" id="GO:0003700">
    <property type="term" value="F:DNA-binding transcription factor activity"/>
    <property type="evidence" value="ECO:0007669"/>
    <property type="project" value="InterPro"/>
</dbReference>